<proteinExistence type="predicted"/>
<feature type="compositionally biased region" description="Low complexity" evidence="1">
    <location>
        <begin position="54"/>
        <end position="72"/>
    </location>
</feature>
<evidence type="ECO:0000256" key="1">
    <source>
        <dbReference type="SAM" id="MobiDB-lite"/>
    </source>
</evidence>
<feature type="compositionally biased region" description="Polar residues" evidence="1">
    <location>
        <begin position="126"/>
        <end position="135"/>
    </location>
</feature>
<dbReference type="AlphaFoldDB" id="A0A7J7EKH6"/>
<name>A0A7J7EKH6_DICBM</name>
<dbReference type="GO" id="GO:0001533">
    <property type="term" value="C:cornified envelope"/>
    <property type="evidence" value="ECO:0007669"/>
    <property type="project" value="TreeGrafter"/>
</dbReference>
<feature type="region of interest" description="Disordered" evidence="1">
    <location>
        <begin position="54"/>
        <end position="144"/>
    </location>
</feature>
<organism evidence="2 3">
    <name type="scientific">Diceros bicornis minor</name>
    <name type="common">South-central black rhinoceros</name>
    <dbReference type="NCBI Taxonomy" id="77932"/>
    <lineage>
        <taxon>Eukaryota</taxon>
        <taxon>Metazoa</taxon>
        <taxon>Chordata</taxon>
        <taxon>Craniata</taxon>
        <taxon>Vertebrata</taxon>
        <taxon>Euteleostomi</taxon>
        <taxon>Mammalia</taxon>
        <taxon>Eutheria</taxon>
        <taxon>Laurasiatheria</taxon>
        <taxon>Perissodactyla</taxon>
        <taxon>Rhinocerotidae</taxon>
        <taxon>Diceros</taxon>
    </lineage>
</organism>
<accession>A0A7J7EKH6</accession>
<evidence type="ECO:0000313" key="3">
    <source>
        <dbReference type="Proteomes" id="UP000551758"/>
    </source>
</evidence>
<keyword evidence="3" id="KW-1185">Reference proteome</keyword>
<dbReference type="GO" id="GO:0005634">
    <property type="term" value="C:nucleus"/>
    <property type="evidence" value="ECO:0007669"/>
    <property type="project" value="TreeGrafter"/>
</dbReference>
<dbReference type="PANTHER" id="PTHR22571">
    <property type="entry name" value="FILAGGRIN-RELATED"/>
    <property type="match status" value="1"/>
</dbReference>
<feature type="compositionally biased region" description="Basic and acidic residues" evidence="1">
    <location>
        <begin position="95"/>
        <end position="108"/>
    </location>
</feature>
<reference evidence="2 3" key="1">
    <citation type="journal article" date="2020" name="Mol. Biol. Evol.">
        <title>Interspecific Gene Flow and the Evolution of Specialization in Black and White Rhinoceros.</title>
        <authorList>
            <person name="Moodley Y."/>
            <person name="Westbury M.V."/>
            <person name="Russo I.M."/>
            <person name="Gopalakrishnan S."/>
            <person name="Rakotoarivelo A."/>
            <person name="Olsen R.A."/>
            <person name="Prost S."/>
            <person name="Tunstall T."/>
            <person name="Ryder O.A."/>
            <person name="Dalen L."/>
            <person name="Bruford M.W."/>
        </authorList>
    </citation>
    <scope>NUCLEOTIDE SEQUENCE [LARGE SCALE GENOMIC DNA]</scope>
    <source>
        <strain evidence="2">SBR-YM</strain>
        <tissue evidence="2">Skin</tissue>
    </source>
</reference>
<sequence length="190" mass="20526">MGPAIHSHMILMCSQEIAHGNIQSPLSGRQRYGSGQGWKHGSYGSADYDYAQSGYRTSGDSRTSRSNSSPLRSMDRAANKQVSRHGKSVSSSDHTGSKATERTGRQDSSRGQSETSHGKSIDSHNHSGSSITRRQGSSHEHSVVTHEKLGKDLLIASQATTLCLAMDNPYHLTAIQNLVQLEGRDPIVIA</sequence>
<protein>
    <submittedName>
        <fullName evidence="2">Uncharacterized protein</fullName>
    </submittedName>
</protein>
<dbReference type="Proteomes" id="UP000551758">
    <property type="component" value="Unassembled WGS sequence"/>
</dbReference>
<dbReference type="GO" id="GO:0036457">
    <property type="term" value="C:keratohyalin granule"/>
    <property type="evidence" value="ECO:0007669"/>
    <property type="project" value="TreeGrafter"/>
</dbReference>
<evidence type="ECO:0000313" key="2">
    <source>
        <dbReference type="EMBL" id="KAF5916238.1"/>
    </source>
</evidence>
<dbReference type="PANTHER" id="PTHR22571:SF24">
    <property type="entry name" value="FILAGGRIN-2"/>
    <property type="match status" value="1"/>
</dbReference>
<gene>
    <name evidence="2" type="ORF">HPG69_010599</name>
</gene>
<dbReference type="InterPro" id="IPR052503">
    <property type="entry name" value="S100-fused_Epidermal_Struct"/>
</dbReference>
<dbReference type="EMBL" id="JACDTQ010002740">
    <property type="protein sequence ID" value="KAF5916238.1"/>
    <property type="molecule type" value="Genomic_DNA"/>
</dbReference>
<feature type="compositionally biased region" description="Basic and acidic residues" evidence="1">
    <location>
        <begin position="116"/>
        <end position="125"/>
    </location>
</feature>
<dbReference type="GO" id="GO:0061436">
    <property type="term" value="P:establishment of skin barrier"/>
    <property type="evidence" value="ECO:0007669"/>
    <property type="project" value="TreeGrafter"/>
</dbReference>
<comment type="caution">
    <text evidence="2">The sequence shown here is derived from an EMBL/GenBank/DDBJ whole genome shotgun (WGS) entry which is preliminary data.</text>
</comment>